<comment type="caution">
    <text evidence="2">The sequence shown here is derived from an EMBL/GenBank/DDBJ whole genome shotgun (WGS) entry which is preliminary data.</text>
</comment>
<dbReference type="SUPFAM" id="SSF53474">
    <property type="entry name" value="alpha/beta-Hydrolases"/>
    <property type="match status" value="1"/>
</dbReference>
<sequence length="804" mass="88545">MGKLREIRELQLLRTVAVAIAFVCLSFSQCFASPPAESVELPPGFSIKVFHDESGDHRYGVYLPNDYSPDKAWPVVLFLHGAGEKGTDGYQPLSVGLGVALEEHPNLPFIAVFPQCESERSRHLTAWLANSPDADRALKILKEVESEYSIDPSRRTLCGWSMGGYGAWSLAADSPELWQGVMALSGGETENGLDLKSLANSKIPVWAIHGSNDELISSDFSAELVRKLSEAGGSAELSVVENAGHDVWRIAFANPDVLNWLTDPSIENVVKLESTAETAKLPIMANFYEQSLMTQVTLADKLALRLGNEALASISDGISEFLPRSALRGELPDIEREFKSSSGTVHVLFSDIAFDGNLEKCELHAISGGRFRADFDLSPLLLTIKEAQLRFSDESATTGEFHVNLGHQHPVRLSVEFQPTVTPSGLKLLPLRQEFQIADHNWHISKPVVTHLDSETFSEANIITGLVGGLYLRKNELEEAVLGVVPTMLEVVQGELQTRNAPRLARLLWPLPALVPILSVSPSQVRTDSRGVSIVFDMEVLTHRSSKIPTDFSTQGNQLTVNDVGKKSHLDFLITLDALKALAQLAIADGLAYINVLDIQDARFAELADRQTLQKIFSGFEAVSRPSPTALENESSPAWDVGLRLIEPFSVHSPEQDREQDSTIITLTIPRASFEVALRDSKTAGTIEFSMQQQLRLSTIRSENRLESLQVEWIANPAIEVLDSTWNGSVDEQQFRTILADVWTDWTSRKLDNTRPLPTLQFGSSQLQLELFSIQENEVRLQFLNATSSPPVQASSSSPSDAQP</sequence>
<proteinExistence type="predicted"/>
<dbReference type="Proteomes" id="UP000317243">
    <property type="component" value="Unassembled WGS sequence"/>
</dbReference>
<dbReference type="InterPro" id="IPR029058">
    <property type="entry name" value="AB_hydrolase_fold"/>
</dbReference>
<dbReference type="InterPro" id="IPR050955">
    <property type="entry name" value="Plant_Biomass_Hydrol_Est"/>
</dbReference>
<dbReference type="InterPro" id="IPR000801">
    <property type="entry name" value="Esterase-like"/>
</dbReference>
<evidence type="ECO:0000313" key="3">
    <source>
        <dbReference type="Proteomes" id="UP000317243"/>
    </source>
</evidence>
<accession>A0A5C5WQJ9</accession>
<reference evidence="2 3" key="1">
    <citation type="submission" date="2019-02" db="EMBL/GenBank/DDBJ databases">
        <title>Deep-cultivation of Planctomycetes and their phenomic and genomic characterization uncovers novel biology.</title>
        <authorList>
            <person name="Wiegand S."/>
            <person name="Jogler M."/>
            <person name="Boedeker C."/>
            <person name="Pinto D."/>
            <person name="Vollmers J."/>
            <person name="Rivas-Marin E."/>
            <person name="Kohn T."/>
            <person name="Peeters S.H."/>
            <person name="Heuer A."/>
            <person name="Rast P."/>
            <person name="Oberbeckmann S."/>
            <person name="Bunk B."/>
            <person name="Jeske O."/>
            <person name="Meyerdierks A."/>
            <person name="Storesund J.E."/>
            <person name="Kallscheuer N."/>
            <person name="Luecker S."/>
            <person name="Lage O.M."/>
            <person name="Pohl T."/>
            <person name="Merkel B.J."/>
            <person name="Hornburger P."/>
            <person name="Mueller R.-W."/>
            <person name="Bruemmer F."/>
            <person name="Labrenz M."/>
            <person name="Spormann A.M."/>
            <person name="Op Den Camp H."/>
            <person name="Overmann J."/>
            <person name="Amann R."/>
            <person name="Jetten M.S.M."/>
            <person name="Mascher T."/>
            <person name="Medema M.H."/>
            <person name="Devos D.P."/>
            <person name="Kaster A.-K."/>
            <person name="Ovreas L."/>
            <person name="Rohde M."/>
            <person name="Galperin M.Y."/>
            <person name="Jogler C."/>
        </authorList>
    </citation>
    <scope>NUCLEOTIDE SEQUENCE [LARGE SCALE GENOMIC DNA]</scope>
    <source>
        <strain evidence="2 3">KOR42</strain>
    </source>
</reference>
<dbReference type="AlphaFoldDB" id="A0A5C5WQJ9"/>
<dbReference type="RefSeq" id="WP_146510504.1">
    <property type="nucleotide sequence ID" value="NZ_SIHI01000006.1"/>
</dbReference>
<organism evidence="2 3">
    <name type="scientific">Thalassoglobus neptunius</name>
    <dbReference type="NCBI Taxonomy" id="1938619"/>
    <lineage>
        <taxon>Bacteria</taxon>
        <taxon>Pseudomonadati</taxon>
        <taxon>Planctomycetota</taxon>
        <taxon>Planctomycetia</taxon>
        <taxon>Planctomycetales</taxon>
        <taxon>Planctomycetaceae</taxon>
        <taxon>Thalassoglobus</taxon>
    </lineage>
</organism>
<keyword evidence="1" id="KW-0732">Signal</keyword>
<dbReference type="Pfam" id="PF00756">
    <property type="entry name" value="Esterase"/>
    <property type="match status" value="1"/>
</dbReference>
<dbReference type="Gene3D" id="3.40.50.1820">
    <property type="entry name" value="alpha/beta hydrolase"/>
    <property type="match status" value="1"/>
</dbReference>
<evidence type="ECO:0000313" key="2">
    <source>
        <dbReference type="EMBL" id="TWT52323.1"/>
    </source>
</evidence>
<dbReference type="OrthoDB" id="9764953at2"/>
<dbReference type="PANTHER" id="PTHR43037">
    <property type="entry name" value="UNNAMED PRODUCT-RELATED"/>
    <property type="match status" value="1"/>
</dbReference>
<protein>
    <submittedName>
        <fullName evidence="2">Alpha/beta hydrolase family protein</fullName>
    </submittedName>
</protein>
<keyword evidence="2" id="KW-0378">Hydrolase</keyword>
<evidence type="ECO:0000256" key="1">
    <source>
        <dbReference type="ARBA" id="ARBA00022729"/>
    </source>
</evidence>
<dbReference type="GO" id="GO:0016787">
    <property type="term" value="F:hydrolase activity"/>
    <property type="evidence" value="ECO:0007669"/>
    <property type="project" value="UniProtKB-KW"/>
</dbReference>
<dbReference type="PANTHER" id="PTHR43037:SF1">
    <property type="entry name" value="BLL1128 PROTEIN"/>
    <property type="match status" value="1"/>
</dbReference>
<keyword evidence="3" id="KW-1185">Reference proteome</keyword>
<dbReference type="EMBL" id="SIHI01000006">
    <property type="protein sequence ID" value="TWT52323.1"/>
    <property type="molecule type" value="Genomic_DNA"/>
</dbReference>
<gene>
    <name evidence="2" type="ORF">KOR42_30090</name>
</gene>
<name>A0A5C5WQJ9_9PLAN</name>